<dbReference type="EMBL" id="JAEKJY010000001">
    <property type="protein sequence ID" value="MBN8233957.1"/>
    <property type="molecule type" value="Genomic_DNA"/>
</dbReference>
<dbReference type="Proteomes" id="UP000663970">
    <property type="component" value="Unassembled WGS sequence"/>
</dbReference>
<protein>
    <submittedName>
        <fullName evidence="2">Cell wall-binding repeat-containing protein</fullName>
    </submittedName>
</protein>
<dbReference type="Gene3D" id="2.60.120.380">
    <property type="match status" value="1"/>
</dbReference>
<evidence type="ECO:0000313" key="2">
    <source>
        <dbReference type="EMBL" id="MBN8233957.1"/>
    </source>
</evidence>
<dbReference type="InterPro" id="IPR007253">
    <property type="entry name" value="Cell_wall-bd_2"/>
</dbReference>
<name>A0ABS3DRJ1_9BACI</name>
<keyword evidence="3" id="KW-1185">Reference proteome</keyword>
<evidence type="ECO:0000313" key="3">
    <source>
        <dbReference type="Proteomes" id="UP000663970"/>
    </source>
</evidence>
<dbReference type="PANTHER" id="PTHR30032:SF8">
    <property type="entry name" value="GERMINATION-SPECIFIC N-ACETYLMURAMOYL-L-ALANINE AMIDASE"/>
    <property type="match status" value="1"/>
</dbReference>
<dbReference type="SUPFAM" id="SSF89260">
    <property type="entry name" value="Collagen-binding domain"/>
    <property type="match status" value="1"/>
</dbReference>
<accession>A0ABS3DRJ1</accession>
<reference evidence="2 3" key="1">
    <citation type="submission" date="2020-12" db="EMBL/GenBank/DDBJ databases">
        <title>Oil enriched cultivation method for isolating marine PHA-producing bacteria.</title>
        <authorList>
            <person name="Zheng W."/>
            <person name="Yu S."/>
            <person name="Huang Y."/>
        </authorList>
    </citation>
    <scope>NUCLEOTIDE SEQUENCE [LARGE SCALE GENOMIC DNA]</scope>
    <source>
        <strain evidence="2 3">SY-2-6</strain>
    </source>
</reference>
<dbReference type="PANTHER" id="PTHR30032">
    <property type="entry name" value="N-ACETYLMURAMOYL-L-ALANINE AMIDASE-RELATED"/>
    <property type="match status" value="1"/>
</dbReference>
<feature type="signal peptide" evidence="1">
    <location>
        <begin position="1"/>
        <end position="24"/>
    </location>
</feature>
<organism evidence="2 3">
    <name type="scientific">Halobacillus kuroshimensis</name>
    <dbReference type="NCBI Taxonomy" id="302481"/>
    <lineage>
        <taxon>Bacteria</taxon>
        <taxon>Bacillati</taxon>
        <taxon>Bacillota</taxon>
        <taxon>Bacilli</taxon>
        <taxon>Bacillales</taxon>
        <taxon>Bacillaceae</taxon>
        <taxon>Halobacillus</taxon>
    </lineage>
</organism>
<evidence type="ECO:0000256" key="1">
    <source>
        <dbReference type="SAM" id="SignalP"/>
    </source>
</evidence>
<comment type="caution">
    <text evidence="2">The sequence shown here is derived from an EMBL/GenBank/DDBJ whole genome shotgun (WGS) entry which is preliminary data.</text>
</comment>
<dbReference type="InterPro" id="IPR051922">
    <property type="entry name" value="Bact_Sporulation_Assoc"/>
</dbReference>
<feature type="chain" id="PRO_5045245155" evidence="1">
    <location>
        <begin position="25"/>
        <end position="467"/>
    </location>
</feature>
<proteinExistence type="predicted"/>
<gene>
    <name evidence="2" type="ORF">JF544_01815</name>
</gene>
<sequence length="467" mass="51194">MKKTWGLSAALLLAATLFAPSAEAAVDTSKKETEVEKPNLNEIRLLGTNNEDWGFIEEKEPNNTFTQANKISTDDLVTGTFTNKDKDLYKLTIDGDEEVNIGLSIHTEEETKMDLSITVYDEKQKKVDVFDELTDEFGYFGDYYLKPGTYYLEASDLKNVNSGEMYYLYSYVYEEEPYIERIDGKDRYETSAFIAARSSGGYPVEHVFLATGQDFPDALAGSPLASMYAAPILLTKQNSLPDITKSTLQLLNAKSVTILGGTGAVSTQVEKSLKQLGIEVDRIAGKDRYATAAAIADELPPTDEVIVAYGRNFPDALAMGPVASMYMMPILLTEKDTLPKATVEALKSYDTSFVVGGTGAVGSKVFKQLPDPDRISGKNRFDTSVAIADYFDLDPFQVTIATGDHFADALSGSVLSYGTPLLLTPKTKLDPTVKAYVEQNETLMFTILGGPGAVSEKVEDDIWDLFE</sequence>
<dbReference type="Pfam" id="PF04122">
    <property type="entry name" value="CW_binding_2"/>
    <property type="match status" value="3"/>
</dbReference>
<dbReference type="Gene3D" id="3.40.50.12090">
    <property type="match status" value="2"/>
</dbReference>
<keyword evidence="1" id="KW-0732">Signal</keyword>